<feature type="DNA-binding region" description="H-T-H motif" evidence="5">
    <location>
        <begin position="67"/>
        <end position="86"/>
    </location>
</feature>
<evidence type="ECO:0000256" key="6">
    <source>
        <dbReference type="SAM" id="MobiDB-lite"/>
    </source>
</evidence>
<keyword evidence="1" id="KW-0678">Repressor</keyword>
<dbReference type="InterPro" id="IPR001647">
    <property type="entry name" value="HTH_TetR"/>
</dbReference>
<keyword evidence="3 5" id="KW-0238">DNA-binding</keyword>
<dbReference type="PROSITE" id="PS50977">
    <property type="entry name" value="HTH_TETR_2"/>
    <property type="match status" value="1"/>
</dbReference>
<dbReference type="GO" id="GO:0003700">
    <property type="term" value="F:DNA-binding transcription factor activity"/>
    <property type="evidence" value="ECO:0007669"/>
    <property type="project" value="TreeGrafter"/>
</dbReference>
<evidence type="ECO:0000256" key="5">
    <source>
        <dbReference type="PROSITE-ProRule" id="PRU00335"/>
    </source>
</evidence>
<evidence type="ECO:0000313" key="8">
    <source>
        <dbReference type="EMBL" id="TFZ05526.1"/>
    </source>
</evidence>
<keyword evidence="4" id="KW-0804">Transcription</keyword>
<evidence type="ECO:0000256" key="1">
    <source>
        <dbReference type="ARBA" id="ARBA00022491"/>
    </source>
</evidence>
<evidence type="ECO:0000256" key="2">
    <source>
        <dbReference type="ARBA" id="ARBA00023015"/>
    </source>
</evidence>
<dbReference type="PANTHER" id="PTHR30055">
    <property type="entry name" value="HTH-TYPE TRANSCRIPTIONAL REGULATOR RUTR"/>
    <property type="match status" value="1"/>
</dbReference>
<name>A0A4Z0C1X2_9BURK</name>
<keyword evidence="2" id="KW-0805">Transcription regulation</keyword>
<organism evidence="8 9">
    <name type="scientific">Ramlibacter henchirensis</name>
    <dbReference type="NCBI Taxonomy" id="204072"/>
    <lineage>
        <taxon>Bacteria</taxon>
        <taxon>Pseudomonadati</taxon>
        <taxon>Pseudomonadota</taxon>
        <taxon>Betaproteobacteria</taxon>
        <taxon>Burkholderiales</taxon>
        <taxon>Comamonadaceae</taxon>
        <taxon>Ramlibacter</taxon>
    </lineage>
</organism>
<dbReference type="SUPFAM" id="SSF46689">
    <property type="entry name" value="Homeodomain-like"/>
    <property type="match status" value="1"/>
</dbReference>
<accession>A0A4Z0C1X2</accession>
<dbReference type="InterPro" id="IPR036271">
    <property type="entry name" value="Tet_transcr_reg_TetR-rel_C_sf"/>
</dbReference>
<dbReference type="InterPro" id="IPR009057">
    <property type="entry name" value="Homeodomain-like_sf"/>
</dbReference>
<feature type="domain" description="HTH tetR-type" evidence="7">
    <location>
        <begin position="44"/>
        <end position="104"/>
    </location>
</feature>
<protein>
    <submittedName>
        <fullName evidence="8">TetR/AcrR family transcriptional regulator</fullName>
    </submittedName>
</protein>
<evidence type="ECO:0000256" key="4">
    <source>
        <dbReference type="ARBA" id="ARBA00023163"/>
    </source>
</evidence>
<keyword evidence="9" id="KW-1185">Reference proteome</keyword>
<dbReference type="PRINTS" id="PR00455">
    <property type="entry name" value="HTHTETR"/>
</dbReference>
<dbReference type="Pfam" id="PF17939">
    <property type="entry name" value="TetR_C_30"/>
    <property type="match status" value="1"/>
</dbReference>
<reference evidence="8 9" key="1">
    <citation type="submission" date="2019-03" db="EMBL/GenBank/DDBJ databases">
        <title>Ramlibacter henchirensis DSM 14656, whole genome shotgun sequence.</title>
        <authorList>
            <person name="Zhang X."/>
            <person name="Feng G."/>
            <person name="Zhu H."/>
        </authorList>
    </citation>
    <scope>NUCLEOTIDE SEQUENCE [LARGE SCALE GENOMIC DNA]</scope>
    <source>
        <strain evidence="8 9">DSM 14656</strain>
    </source>
</reference>
<dbReference type="Proteomes" id="UP000298180">
    <property type="component" value="Unassembled WGS sequence"/>
</dbReference>
<dbReference type="InterPro" id="IPR041586">
    <property type="entry name" value="PsrA_TetR_C"/>
</dbReference>
<dbReference type="OrthoDB" id="2356263at2"/>
<evidence type="ECO:0000313" key="9">
    <source>
        <dbReference type="Proteomes" id="UP000298180"/>
    </source>
</evidence>
<dbReference type="Gene3D" id="1.10.357.10">
    <property type="entry name" value="Tetracycline Repressor, domain 2"/>
    <property type="match status" value="1"/>
</dbReference>
<dbReference type="InterPro" id="IPR050109">
    <property type="entry name" value="HTH-type_TetR-like_transc_reg"/>
</dbReference>
<sequence length="266" mass="29167">MTTARLKSAPAPVVPPPVGRSGVAAPGRKRKPVRTGPGRPEGESNLREKILDAAEVAFAELGYAGTTLRVVADAADVTQALISYYFGSKHGLFEAAFLRRGMPISDQRLVNLEELQASGKRIRLRDLVQAFLAPVLALRATPEGRAFLRLQARLHTEPPSISYDLRTRVYDFSTRKYVQALRLALPDLPEQDVFWRMTLMVGAYMYAFSDTHRMEVTAPGLVDLDDTEAILDQITAFVVGGLQAPASIGAIGERPRTRVLKKKSAP</sequence>
<dbReference type="RefSeq" id="WP_135261608.1">
    <property type="nucleotide sequence ID" value="NZ_SMLM01000001.1"/>
</dbReference>
<gene>
    <name evidence="8" type="ORF">EZ313_02305</name>
</gene>
<comment type="caution">
    <text evidence="8">The sequence shown here is derived from an EMBL/GenBank/DDBJ whole genome shotgun (WGS) entry which is preliminary data.</text>
</comment>
<proteinExistence type="predicted"/>
<dbReference type="GO" id="GO:0000976">
    <property type="term" value="F:transcription cis-regulatory region binding"/>
    <property type="evidence" value="ECO:0007669"/>
    <property type="project" value="TreeGrafter"/>
</dbReference>
<dbReference type="InterPro" id="IPR023772">
    <property type="entry name" value="DNA-bd_HTH_TetR-type_CS"/>
</dbReference>
<evidence type="ECO:0000256" key="3">
    <source>
        <dbReference type="ARBA" id="ARBA00023125"/>
    </source>
</evidence>
<dbReference type="AlphaFoldDB" id="A0A4Z0C1X2"/>
<evidence type="ECO:0000259" key="7">
    <source>
        <dbReference type="PROSITE" id="PS50977"/>
    </source>
</evidence>
<dbReference type="Pfam" id="PF00440">
    <property type="entry name" value="TetR_N"/>
    <property type="match status" value="1"/>
</dbReference>
<dbReference type="PANTHER" id="PTHR30055:SF235">
    <property type="entry name" value="TRANSCRIPTIONAL REGULATORY PROTEIN"/>
    <property type="match status" value="1"/>
</dbReference>
<dbReference type="EMBL" id="SMLM01000001">
    <property type="protein sequence ID" value="TFZ05526.1"/>
    <property type="molecule type" value="Genomic_DNA"/>
</dbReference>
<dbReference type="SUPFAM" id="SSF48498">
    <property type="entry name" value="Tetracyclin repressor-like, C-terminal domain"/>
    <property type="match status" value="1"/>
</dbReference>
<dbReference type="PROSITE" id="PS01081">
    <property type="entry name" value="HTH_TETR_1"/>
    <property type="match status" value="1"/>
</dbReference>
<feature type="region of interest" description="Disordered" evidence="6">
    <location>
        <begin position="1"/>
        <end position="45"/>
    </location>
</feature>